<evidence type="ECO:0000256" key="3">
    <source>
        <dbReference type="HAMAP-Rule" id="MF_01095"/>
    </source>
</evidence>
<evidence type="ECO:0000313" key="5">
    <source>
        <dbReference type="EMBL" id="QUH22946.1"/>
    </source>
</evidence>
<name>A0A8T8K364_9EURY</name>
<dbReference type="AlphaFoldDB" id="A0A8T8K364"/>
<keyword evidence="2" id="KW-0460">Magnesium</keyword>
<dbReference type="SUPFAM" id="SSF110455">
    <property type="entry name" value="Toprim domain"/>
    <property type="match status" value="1"/>
</dbReference>
<sequence>MSYRRLLRLSEELDELKKNGEEGVPILIEGKKDEEALEKLGIKGDFIKVSGSHLKLFEVAELAANSSSKVIILTDFDKKGNQLAKKLSRDIQSLGSHPNLQIRKRIMGLTRRYIKDIESLPKHIIQLELDVYPHSCCIPSLFSYRNSLI</sequence>
<dbReference type="Pfam" id="PF01751">
    <property type="entry name" value="Toprim"/>
    <property type="match status" value="1"/>
</dbReference>
<dbReference type="GO" id="GO:0046872">
    <property type="term" value="F:metal ion binding"/>
    <property type="evidence" value="ECO:0007669"/>
    <property type="project" value="UniProtKB-KW"/>
</dbReference>
<accession>A0A8T8K364</accession>
<keyword evidence="6" id="KW-1185">Reference proteome</keyword>
<dbReference type="InterPro" id="IPR022972">
    <property type="entry name" value="UPF0292"/>
</dbReference>
<dbReference type="PROSITE" id="PS50880">
    <property type="entry name" value="TOPRIM"/>
    <property type="match status" value="1"/>
</dbReference>
<dbReference type="InterPro" id="IPR034141">
    <property type="entry name" value="TOPRIM_RNase_M5-like"/>
</dbReference>
<proteinExistence type="inferred from homology"/>
<protein>
    <recommendedName>
        <fullName evidence="3">UPF0292 protein HYG87_03745</fullName>
    </recommendedName>
</protein>
<dbReference type="GeneID" id="64819848"/>
<evidence type="ECO:0000313" key="6">
    <source>
        <dbReference type="Proteomes" id="UP000681041"/>
    </source>
</evidence>
<reference evidence="5" key="1">
    <citation type="submission" date="2020-07" db="EMBL/GenBank/DDBJ databases">
        <title>Methanobacterium. sp. MethCan genome.</title>
        <authorList>
            <person name="Postec A."/>
            <person name="Quemeneur M."/>
        </authorList>
    </citation>
    <scope>NUCLEOTIDE SEQUENCE</scope>
    <source>
        <strain evidence="5">MethCAN</strain>
    </source>
</reference>
<dbReference type="Proteomes" id="UP000681041">
    <property type="component" value="Chromosome"/>
</dbReference>
<evidence type="ECO:0000259" key="4">
    <source>
        <dbReference type="PROSITE" id="PS50880"/>
    </source>
</evidence>
<dbReference type="SMART" id="SM00493">
    <property type="entry name" value="TOPRIM"/>
    <property type="match status" value="1"/>
</dbReference>
<organism evidence="5 6">
    <name type="scientific">Methanobacterium alkalithermotolerans</name>
    <dbReference type="NCBI Taxonomy" id="2731220"/>
    <lineage>
        <taxon>Archaea</taxon>
        <taxon>Methanobacteriati</taxon>
        <taxon>Methanobacteriota</taxon>
        <taxon>Methanomada group</taxon>
        <taxon>Methanobacteria</taxon>
        <taxon>Methanobacteriales</taxon>
        <taxon>Methanobacteriaceae</taxon>
        <taxon>Methanobacterium</taxon>
    </lineage>
</organism>
<dbReference type="NCBIfam" id="NF003093">
    <property type="entry name" value="PRK04017.1-4"/>
    <property type="match status" value="1"/>
</dbReference>
<dbReference type="PANTHER" id="PTHR39964">
    <property type="entry name" value="UPF0292 PROTEIN TK1411"/>
    <property type="match status" value="1"/>
</dbReference>
<evidence type="ECO:0000256" key="2">
    <source>
        <dbReference type="ARBA" id="ARBA00022842"/>
    </source>
</evidence>
<gene>
    <name evidence="5" type="ORF">HYG87_03745</name>
</gene>
<dbReference type="OrthoDB" id="56459at2157"/>
<dbReference type="RefSeq" id="WP_211533892.1">
    <property type="nucleotide sequence ID" value="NZ_CP058560.1"/>
</dbReference>
<dbReference type="Gene3D" id="3.40.1360.10">
    <property type="match status" value="1"/>
</dbReference>
<dbReference type="EMBL" id="CP058560">
    <property type="protein sequence ID" value="QUH22946.1"/>
    <property type="molecule type" value="Genomic_DNA"/>
</dbReference>
<evidence type="ECO:0000256" key="1">
    <source>
        <dbReference type="ARBA" id="ARBA00022723"/>
    </source>
</evidence>
<dbReference type="PANTHER" id="PTHR39964:SF2">
    <property type="entry name" value="UPF0292 PROTEIN MJ1624"/>
    <property type="match status" value="1"/>
</dbReference>
<comment type="similarity">
    <text evidence="3">Belongs to the UPF0292 family.</text>
</comment>
<dbReference type="KEGG" id="meme:HYG87_03745"/>
<feature type="domain" description="Toprim" evidence="4">
    <location>
        <begin position="23"/>
        <end position="110"/>
    </location>
</feature>
<dbReference type="HAMAP" id="MF_01095">
    <property type="entry name" value="UPF0292"/>
    <property type="match status" value="1"/>
</dbReference>
<keyword evidence="1" id="KW-0479">Metal-binding</keyword>
<dbReference type="CDD" id="cd01027">
    <property type="entry name" value="TOPRIM_RNase_M5_like"/>
    <property type="match status" value="1"/>
</dbReference>
<dbReference type="InterPro" id="IPR006171">
    <property type="entry name" value="TOPRIM_dom"/>
</dbReference>